<dbReference type="Pfam" id="PF08002">
    <property type="entry name" value="DUF1697"/>
    <property type="match status" value="1"/>
</dbReference>
<proteinExistence type="predicted"/>
<dbReference type="SUPFAM" id="SSF160379">
    <property type="entry name" value="SP0830-like"/>
    <property type="match status" value="1"/>
</dbReference>
<dbReference type="EMBL" id="RHHQ01000012">
    <property type="protein sequence ID" value="RNB87189.1"/>
    <property type="molecule type" value="Genomic_DNA"/>
</dbReference>
<dbReference type="PIRSF" id="PIRSF008502">
    <property type="entry name" value="UCP008502"/>
    <property type="match status" value="1"/>
</dbReference>
<evidence type="ECO:0000313" key="2">
    <source>
        <dbReference type="Proteomes" id="UP000271031"/>
    </source>
</evidence>
<evidence type="ECO:0000313" key="1">
    <source>
        <dbReference type="EMBL" id="RNB87189.1"/>
    </source>
</evidence>
<dbReference type="PANTHER" id="PTHR36439:SF1">
    <property type="entry name" value="DUF1697 DOMAIN-CONTAINING PROTEIN"/>
    <property type="match status" value="1"/>
</dbReference>
<sequence>MTTYIALLRGINVSGHNKIKMAELKRTMEGLGLLQVQTYIQSGNVLFRSQENPQFLREQIEGSIKEAFGFSITVVLRTTEELERIIADCPYADVPLAEGETIHVTSLTGPPSQKAVDILANSEREQDEYQIHGSEIYFLFRQRILDSKLAKSMQKLGDQVTTRNWNTINKLSAMAKAMEA</sequence>
<organism evidence="1 2">
    <name type="scientific">Brevibacillus fluminis</name>
    <dbReference type="NCBI Taxonomy" id="511487"/>
    <lineage>
        <taxon>Bacteria</taxon>
        <taxon>Bacillati</taxon>
        <taxon>Bacillota</taxon>
        <taxon>Bacilli</taxon>
        <taxon>Bacillales</taxon>
        <taxon>Paenibacillaceae</taxon>
        <taxon>Brevibacillus</taxon>
    </lineage>
</organism>
<comment type="caution">
    <text evidence="1">The sequence shown here is derived from an EMBL/GenBank/DDBJ whole genome shotgun (WGS) entry which is preliminary data.</text>
</comment>
<gene>
    <name evidence="1" type="ORF">EDM56_16045</name>
</gene>
<dbReference type="OrthoDB" id="9806494at2"/>
<dbReference type="PANTHER" id="PTHR36439">
    <property type="entry name" value="BLL4334 PROTEIN"/>
    <property type="match status" value="1"/>
</dbReference>
<dbReference type="RefSeq" id="WP_122918888.1">
    <property type="nucleotide sequence ID" value="NZ_RHHQ01000012.1"/>
</dbReference>
<keyword evidence="2" id="KW-1185">Reference proteome</keyword>
<reference evidence="1 2" key="1">
    <citation type="submission" date="2018-10" db="EMBL/GenBank/DDBJ databases">
        <title>Phylogenomics of Brevibacillus.</title>
        <authorList>
            <person name="Dunlap C."/>
        </authorList>
    </citation>
    <scope>NUCLEOTIDE SEQUENCE [LARGE SCALE GENOMIC DNA]</scope>
    <source>
        <strain evidence="1 2">JCM 15716</strain>
    </source>
</reference>
<dbReference type="InterPro" id="IPR012545">
    <property type="entry name" value="DUF1697"/>
</dbReference>
<dbReference type="Proteomes" id="UP000271031">
    <property type="component" value="Unassembled WGS sequence"/>
</dbReference>
<name>A0A3M8DHW4_9BACL</name>
<dbReference type="AlphaFoldDB" id="A0A3M8DHW4"/>
<accession>A0A3M8DHW4</accession>
<protein>
    <submittedName>
        <fullName evidence="1">DUF1697 domain-containing protein</fullName>
    </submittedName>
</protein>
<dbReference type="Gene3D" id="3.30.70.1280">
    <property type="entry name" value="SP0830-like domains"/>
    <property type="match status" value="1"/>
</dbReference>